<feature type="domain" description="DUF7918" evidence="3">
    <location>
        <begin position="20"/>
        <end position="234"/>
    </location>
</feature>
<evidence type="ECO:0000313" key="5">
    <source>
        <dbReference type="Proteomes" id="UP000250140"/>
    </source>
</evidence>
<feature type="region of interest" description="Disordered" evidence="2">
    <location>
        <begin position="268"/>
        <end position="351"/>
    </location>
</feature>
<feature type="coiled-coil region" evidence="1">
    <location>
        <begin position="358"/>
        <end position="385"/>
    </location>
</feature>
<dbReference type="Pfam" id="PF25534">
    <property type="entry name" value="DUF7918"/>
    <property type="match status" value="1"/>
</dbReference>
<feature type="compositionally biased region" description="Polar residues" evidence="2">
    <location>
        <begin position="318"/>
        <end position="337"/>
    </location>
</feature>
<gene>
    <name evidence="4" type="ORF">AOQ84DRAFT_371753</name>
</gene>
<keyword evidence="1" id="KW-0175">Coiled coil</keyword>
<reference evidence="4 5" key="1">
    <citation type="journal article" date="2016" name="Nat. Commun.">
        <title>Ectomycorrhizal ecology is imprinted in the genome of the dominant symbiotic fungus Cenococcum geophilum.</title>
        <authorList>
            <consortium name="DOE Joint Genome Institute"/>
            <person name="Peter M."/>
            <person name="Kohler A."/>
            <person name="Ohm R.A."/>
            <person name="Kuo A."/>
            <person name="Krutzmann J."/>
            <person name="Morin E."/>
            <person name="Arend M."/>
            <person name="Barry K.W."/>
            <person name="Binder M."/>
            <person name="Choi C."/>
            <person name="Clum A."/>
            <person name="Copeland A."/>
            <person name="Grisel N."/>
            <person name="Haridas S."/>
            <person name="Kipfer T."/>
            <person name="LaButti K."/>
            <person name="Lindquist E."/>
            <person name="Lipzen A."/>
            <person name="Maire R."/>
            <person name="Meier B."/>
            <person name="Mihaltcheva S."/>
            <person name="Molinier V."/>
            <person name="Murat C."/>
            <person name="Poggeler S."/>
            <person name="Quandt C.A."/>
            <person name="Sperisen C."/>
            <person name="Tritt A."/>
            <person name="Tisserant E."/>
            <person name="Crous P.W."/>
            <person name="Henrissat B."/>
            <person name="Nehls U."/>
            <person name="Egli S."/>
            <person name="Spatafora J.W."/>
            <person name="Grigoriev I.V."/>
            <person name="Martin F.M."/>
        </authorList>
    </citation>
    <scope>NUCLEOTIDE SEQUENCE [LARGE SCALE GENOMIC DNA]</scope>
    <source>
        <strain evidence="4 5">CBS 207.34</strain>
    </source>
</reference>
<proteinExistence type="predicted"/>
<dbReference type="EMBL" id="KV748653">
    <property type="protein sequence ID" value="OCL13932.1"/>
    <property type="molecule type" value="Genomic_DNA"/>
</dbReference>
<name>A0A8E2FB34_9PEZI</name>
<dbReference type="Proteomes" id="UP000250140">
    <property type="component" value="Unassembled WGS sequence"/>
</dbReference>
<sequence>MIHPDGIEVFLKSVARDDAYHEYQLPTPGASSKNEFSECYIEAVEGEEFAVVIKLHPHFKSYHAHSLNVGVHIDNWGRIGALHEISSWNDNGTESKVVEVMSETLCRIGDTWAKVKLAFGKLDIDDESFLDNETLENEAERVGTIAVDICRVRREKESTPATPLLLRSVEGVAAKQLVKGRGITHSAKPIVVMQIAQPTLARSTKRIRGKHGNTLTFKIRYRSNMSLQLLGIVPLSATNQPIEHHSISNSSGERQPTIDIASAVVPLPNSDPPGTEISTMLATPSPKIKREACPGSLPGPSSRKKVKIDPSLKHETTSLDSVPSDQSRALSSPSQPITIDLTGSEDEDFPARNMSAIRGQQETQREELDEDSEELQDKLREIQIRRALRRVKKEKAQARAF</sequence>
<dbReference type="InterPro" id="IPR057678">
    <property type="entry name" value="DUF7918"/>
</dbReference>
<dbReference type="PANTHER" id="PTHR36223">
    <property type="entry name" value="BETA-LACTAMASE-TYPE TRANSPEPTIDASE FOLD DOMAIN CONTAINING PROTEIN"/>
    <property type="match status" value="1"/>
</dbReference>
<accession>A0A8E2FB34</accession>
<organism evidence="4 5">
    <name type="scientific">Glonium stellatum</name>
    <dbReference type="NCBI Taxonomy" id="574774"/>
    <lineage>
        <taxon>Eukaryota</taxon>
        <taxon>Fungi</taxon>
        <taxon>Dikarya</taxon>
        <taxon>Ascomycota</taxon>
        <taxon>Pezizomycotina</taxon>
        <taxon>Dothideomycetes</taxon>
        <taxon>Pleosporomycetidae</taxon>
        <taxon>Gloniales</taxon>
        <taxon>Gloniaceae</taxon>
        <taxon>Glonium</taxon>
    </lineage>
</organism>
<evidence type="ECO:0000259" key="3">
    <source>
        <dbReference type="Pfam" id="PF25534"/>
    </source>
</evidence>
<evidence type="ECO:0000313" key="4">
    <source>
        <dbReference type="EMBL" id="OCL13932.1"/>
    </source>
</evidence>
<protein>
    <recommendedName>
        <fullName evidence="3">DUF7918 domain-containing protein</fullName>
    </recommendedName>
</protein>
<evidence type="ECO:0000256" key="1">
    <source>
        <dbReference type="SAM" id="Coils"/>
    </source>
</evidence>
<evidence type="ECO:0000256" key="2">
    <source>
        <dbReference type="SAM" id="MobiDB-lite"/>
    </source>
</evidence>
<keyword evidence="5" id="KW-1185">Reference proteome</keyword>
<dbReference type="OrthoDB" id="3364132at2759"/>
<dbReference type="AlphaFoldDB" id="A0A8E2FB34"/>
<dbReference type="PANTHER" id="PTHR36223:SF1">
    <property type="entry name" value="TRANSCRIPTION ELONGATION FACTOR EAF N-TERMINAL DOMAIN-CONTAINING PROTEIN"/>
    <property type="match status" value="1"/>
</dbReference>
<feature type="compositionally biased region" description="Basic and acidic residues" evidence="2">
    <location>
        <begin position="307"/>
        <end position="317"/>
    </location>
</feature>